<feature type="chain" id="PRO_5045114434" description="Cobalt transporter" evidence="1">
    <location>
        <begin position="20"/>
        <end position="107"/>
    </location>
</feature>
<accession>A0AA86M7U1</accession>
<name>A0AA86M7U1_9BURK</name>
<evidence type="ECO:0000256" key="1">
    <source>
        <dbReference type="SAM" id="SignalP"/>
    </source>
</evidence>
<organism evidence="2 3">
    <name type="scientific">Limnobacter thiooxidans</name>
    <dbReference type="NCBI Taxonomy" id="131080"/>
    <lineage>
        <taxon>Bacteria</taxon>
        <taxon>Pseudomonadati</taxon>
        <taxon>Pseudomonadota</taxon>
        <taxon>Betaproteobacteria</taxon>
        <taxon>Burkholderiales</taxon>
        <taxon>Burkholderiaceae</taxon>
        <taxon>Limnobacter</taxon>
    </lineage>
</organism>
<dbReference type="AlphaFoldDB" id="A0AA86M7U1"/>
<keyword evidence="3" id="KW-1185">Reference proteome</keyword>
<dbReference type="Proteomes" id="UP001329151">
    <property type="component" value="Chromosome"/>
</dbReference>
<keyword evidence="1" id="KW-0732">Signal</keyword>
<evidence type="ECO:0000313" key="2">
    <source>
        <dbReference type="EMBL" id="BET24584.1"/>
    </source>
</evidence>
<proteinExistence type="predicted"/>
<gene>
    <name evidence="2" type="ORF">RGQ30_00850</name>
</gene>
<feature type="signal peptide" evidence="1">
    <location>
        <begin position="1"/>
        <end position="19"/>
    </location>
</feature>
<reference evidence="2 3" key="1">
    <citation type="submission" date="2023-10" db="EMBL/GenBank/DDBJ databases">
        <title>Complete Genome Sequence of Limnobacter thiooxidans CS-K2T, Isolated from freshwater lake sediments in Bavaria, Germany.</title>
        <authorList>
            <person name="Naruki M."/>
            <person name="Watanabe A."/>
            <person name="Warashina T."/>
            <person name="Morita T."/>
            <person name="Arakawa K."/>
        </authorList>
    </citation>
    <scope>NUCLEOTIDE SEQUENCE [LARGE SCALE GENOMIC DNA]</scope>
    <source>
        <strain evidence="2 3">CS-K2</strain>
    </source>
</reference>
<evidence type="ECO:0000313" key="3">
    <source>
        <dbReference type="Proteomes" id="UP001329151"/>
    </source>
</evidence>
<dbReference type="EMBL" id="AP028947">
    <property type="protein sequence ID" value="BET24584.1"/>
    <property type="molecule type" value="Genomic_DNA"/>
</dbReference>
<dbReference type="KEGG" id="lto:RGQ30_00850"/>
<sequence length="107" mass="12113">MKKWFLLLLMMVLPLQSLLAEGQFFHALEDTHSHTHVQTLPTDGHVQTTEDNSAETDHHHHCPGHCTVVLSSLPANAHPDLTYAEFSPEPTLATSFFNSRIERPNWC</sequence>
<protein>
    <recommendedName>
        <fullName evidence="4">Cobalt transporter</fullName>
    </recommendedName>
</protein>
<dbReference type="RefSeq" id="WP_130557172.1">
    <property type="nucleotide sequence ID" value="NZ_AP028947.1"/>
</dbReference>
<evidence type="ECO:0008006" key="4">
    <source>
        <dbReference type="Google" id="ProtNLM"/>
    </source>
</evidence>